<evidence type="ECO:0000313" key="2">
    <source>
        <dbReference type="EMBL" id="JAH74017.1"/>
    </source>
</evidence>
<name>A0A0E9V7J9_ANGAN</name>
<dbReference type="EMBL" id="GBXM01034560">
    <property type="protein sequence ID" value="JAH74017.1"/>
    <property type="molecule type" value="Transcribed_RNA"/>
</dbReference>
<evidence type="ECO:0000256" key="1">
    <source>
        <dbReference type="SAM" id="MobiDB-lite"/>
    </source>
</evidence>
<protein>
    <submittedName>
        <fullName evidence="2">Uncharacterized protein</fullName>
    </submittedName>
</protein>
<accession>A0A0E9V7J9</accession>
<reference evidence="2" key="1">
    <citation type="submission" date="2014-11" db="EMBL/GenBank/DDBJ databases">
        <authorList>
            <person name="Amaro Gonzalez C."/>
        </authorList>
    </citation>
    <scope>NUCLEOTIDE SEQUENCE</scope>
</reference>
<reference evidence="2" key="2">
    <citation type="journal article" date="2015" name="Fish Shellfish Immunol.">
        <title>Early steps in the European eel (Anguilla anguilla)-Vibrio vulnificus interaction in the gills: Role of the RtxA13 toxin.</title>
        <authorList>
            <person name="Callol A."/>
            <person name="Pajuelo D."/>
            <person name="Ebbesson L."/>
            <person name="Teles M."/>
            <person name="MacKenzie S."/>
            <person name="Amaro C."/>
        </authorList>
    </citation>
    <scope>NUCLEOTIDE SEQUENCE</scope>
</reference>
<proteinExistence type="predicted"/>
<dbReference type="AlphaFoldDB" id="A0A0E9V7J9"/>
<sequence>MGIGEWGMVLENRGESKPSQMCNRLALSEGFSHKAVAARGAEDWISPRGLTLRRRGSAKMAGQDVLSAPLRRIQPPRR</sequence>
<organism evidence="2">
    <name type="scientific">Anguilla anguilla</name>
    <name type="common">European freshwater eel</name>
    <name type="synonym">Muraena anguilla</name>
    <dbReference type="NCBI Taxonomy" id="7936"/>
    <lineage>
        <taxon>Eukaryota</taxon>
        <taxon>Metazoa</taxon>
        <taxon>Chordata</taxon>
        <taxon>Craniata</taxon>
        <taxon>Vertebrata</taxon>
        <taxon>Euteleostomi</taxon>
        <taxon>Actinopterygii</taxon>
        <taxon>Neopterygii</taxon>
        <taxon>Teleostei</taxon>
        <taxon>Anguilliformes</taxon>
        <taxon>Anguillidae</taxon>
        <taxon>Anguilla</taxon>
    </lineage>
</organism>
<feature type="region of interest" description="Disordered" evidence="1">
    <location>
        <begin position="56"/>
        <end position="78"/>
    </location>
</feature>